<feature type="compositionally biased region" description="Polar residues" evidence="1">
    <location>
        <begin position="651"/>
        <end position="678"/>
    </location>
</feature>
<feature type="compositionally biased region" description="Basic and acidic residues" evidence="1">
    <location>
        <begin position="571"/>
        <end position="597"/>
    </location>
</feature>
<organism evidence="2 3">
    <name type="scientific">Trichomonas vaginalis (strain ATCC PRA-98 / G3)</name>
    <dbReference type="NCBI Taxonomy" id="412133"/>
    <lineage>
        <taxon>Eukaryota</taxon>
        <taxon>Metamonada</taxon>
        <taxon>Parabasalia</taxon>
        <taxon>Trichomonadida</taxon>
        <taxon>Trichomonadidae</taxon>
        <taxon>Trichomonas</taxon>
    </lineage>
</organism>
<gene>
    <name evidence="2" type="ORF">TVAG_004570</name>
</gene>
<proteinExistence type="predicted"/>
<feature type="compositionally biased region" description="Basic residues" evidence="1">
    <location>
        <begin position="818"/>
        <end position="830"/>
    </location>
</feature>
<feature type="compositionally biased region" description="Low complexity" evidence="1">
    <location>
        <begin position="835"/>
        <end position="853"/>
    </location>
</feature>
<reference evidence="2" key="2">
    <citation type="journal article" date="2007" name="Science">
        <title>Draft genome sequence of the sexually transmitted pathogen Trichomonas vaginalis.</title>
        <authorList>
            <person name="Carlton J.M."/>
            <person name="Hirt R.P."/>
            <person name="Silva J.C."/>
            <person name="Delcher A.L."/>
            <person name="Schatz M."/>
            <person name="Zhao Q."/>
            <person name="Wortman J.R."/>
            <person name="Bidwell S.L."/>
            <person name="Alsmark U.C.M."/>
            <person name="Besteiro S."/>
            <person name="Sicheritz-Ponten T."/>
            <person name="Noel C.J."/>
            <person name="Dacks J.B."/>
            <person name="Foster P.G."/>
            <person name="Simillion C."/>
            <person name="Van de Peer Y."/>
            <person name="Miranda-Saavedra D."/>
            <person name="Barton G.J."/>
            <person name="Westrop G.D."/>
            <person name="Mueller S."/>
            <person name="Dessi D."/>
            <person name="Fiori P.L."/>
            <person name="Ren Q."/>
            <person name="Paulsen I."/>
            <person name="Zhang H."/>
            <person name="Bastida-Corcuera F.D."/>
            <person name="Simoes-Barbosa A."/>
            <person name="Brown M.T."/>
            <person name="Hayes R.D."/>
            <person name="Mukherjee M."/>
            <person name="Okumura C.Y."/>
            <person name="Schneider R."/>
            <person name="Smith A.J."/>
            <person name="Vanacova S."/>
            <person name="Villalvazo M."/>
            <person name="Haas B.J."/>
            <person name="Pertea M."/>
            <person name="Feldblyum T.V."/>
            <person name="Utterback T.R."/>
            <person name="Shu C.L."/>
            <person name="Osoegawa K."/>
            <person name="de Jong P.J."/>
            <person name="Hrdy I."/>
            <person name="Horvathova L."/>
            <person name="Zubacova Z."/>
            <person name="Dolezal P."/>
            <person name="Malik S.B."/>
            <person name="Logsdon J.M. Jr."/>
            <person name="Henze K."/>
            <person name="Gupta A."/>
            <person name="Wang C.C."/>
            <person name="Dunne R.L."/>
            <person name="Upcroft J.A."/>
            <person name="Upcroft P."/>
            <person name="White O."/>
            <person name="Salzberg S.L."/>
            <person name="Tang P."/>
            <person name="Chiu C.-H."/>
            <person name="Lee Y.-S."/>
            <person name="Embley T.M."/>
            <person name="Coombs G.H."/>
            <person name="Mottram J.C."/>
            <person name="Tachezy J."/>
            <person name="Fraser-Liggett C.M."/>
            <person name="Johnson P.J."/>
        </authorList>
    </citation>
    <scope>NUCLEOTIDE SEQUENCE [LARGE SCALE GENOMIC DNA]</scope>
    <source>
        <strain evidence="2">G3</strain>
    </source>
</reference>
<dbReference type="InterPro" id="IPR008936">
    <property type="entry name" value="Rho_GTPase_activation_prot"/>
</dbReference>
<dbReference type="VEuPathDB" id="TrichDB:TVAGG3_0648980"/>
<name>A2DT19_TRIV3</name>
<dbReference type="InParanoid" id="A2DT19"/>
<feature type="compositionally biased region" description="Basic and acidic residues" evidence="1">
    <location>
        <begin position="608"/>
        <end position="619"/>
    </location>
</feature>
<dbReference type="VEuPathDB" id="TrichDB:TVAG_004570"/>
<feature type="region of interest" description="Disordered" evidence="1">
    <location>
        <begin position="754"/>
        <end position="868"/>
    </location>
</feature>
<accession>A2DT19</accession>
<feature type="compositionally biased region" description="Basic and acidic residues" evidence="1">
    <location>
        <begin position="633"/>
        <end position="650"/>
    </location>
</feature>
<feature type="compositionally biased region" description="Pro residues" evidence="1">
    <location>
        <begin position="759"/>
        <end position="780"/>
    </location>
</feature>
<dbReference type="Proteomes" id="UP000001542">
    <property type="component" value="Unassembled WGS sequence"/>
</dbReference>
<reference evidence="2" key="1">
    <citation type="submission" date="2006-10" db="EMBL/GenBank/DDBJ databases">
        <authorList>
            <person name="Amadeo P."/>
            <person name="Zhao Q."/>
            <person name="Wortman J."/>
            <person name="Fraser-Liggett C."/>
            <person name="Carlton J."/>
        </authorList>
    </citation>
    <scope>NUCLEOTIDE SEQUENCE</scope>
    <source>
        <strain evidence="2">G3</strain>
    </source>
</reference>
<sequence length="868" mass="99745">MSSIDFSQLLKKQADDNEMLEYVFSPAMQTFIEDRISEVNNLDTDDMDEDNSELFEKVDKMVSSKFPIKLITRLNNYIPFRVPKIDKTIYNVARSLIYITHRINQPFFFLDYVRHSLFRYYNEEIRDAIVYSPVLACSLIASSKKSNTVQQWAILTADKKFYYIKTLLDKPEPEEFPCCDTTSVKIDEKKQLVSVLFNEKVLYKFKPSEPSHVTMWGQASRNFNTSFGFFGALGNLNYPSCLELAFYISITSPDYCLVKTFVELTKTCKPLIKIFEYRQKMESFISNVISMEFTENIEGLTRELLEYCYSSYGQQYYTQIIQKLKNYIATKGDFLDEKAIFTVLKYICDSASLMPQSVRVIFYIYSHYTILTSKNDIDVLYQKLLSLFFGVIILPSLPSSVSSQLLQVISIKSGYNKRMMKHGVKMISEFFRKLCTLDYSVQIQWTVPVLDDLFPEIRQCFNLLNGHSQEIIKTFVKWANSSLDKPSQISWAVSSFIIDNFGIAKDKYPKPLILDLTSIYDPEKTVPPQFAGNADGENKRNNQFSVDDLLQEDSPPKKTKKAVKAELNNESQKEPNNENNDSKEIESNQNNNEKKETPLQQEEQNESQESKDPAEKPEEPENNEPKVISEITPKSDKLEIAENDKLETQKQESQATNTNSEEQKIPNQTDQNQAVSSDESAEKKSFETISDQKEQQKPEENQNNITQPSNKEENDDKPKKTDKKESYRPKLSIEFIPAENTYRFLKISDLFVFIDNPDPDMPAPQTPVDPITPPTTPQVPTPTKSPRRRLRRGRKSPTKTVSLDENAPSPTPESPAKSPRKGRGRRRGRGKTVEAAQVPIQVIVQAPVSPKSPAKSKKIKEKRSEQIR</sequence>
<dbReference type="EMBL" id="DS113242">
    <property type="protein sequence ID" value="EAY16426.1"/>
    <property type="molecule type" value="Genomic_DNA"/>
</dbReference>
<dbReference type="AlphaFoldDB" id="A2DT19"/>
<feature type="compositionally biased region" description="Basic and acidic residues" evidence="1">
    <location>
        <begin position="710"/>
        <end position="728"/>
    </location>
</feature>
<feature type="compositionally biased region" description="Basic and acidic residues" evidence="1">
    <location>
        <begin position="680"/>
        <end position="700"/>
    </location>
</feature>
<evidence type="ECO:0000256" key="1">
    <source>
        <dbReference type="SAM" id="MobiDB-lite"/>
    </source>
</evidence>
<evidence type="ECO:0000313" key="2">
    <source>
        <dbReference type="EMBL" id="EAY16426.1"/>
    </source>
</evidence>
<dbReference type="RefSeq" id="XP_001328649.1">
    <property type="nucleotide sequence ID" value="XM_001328614.1"/>
</dbReference>
<feature type="compositionally biased region" description="Basic residues" evidence="1">
    <location>
        <begin position="785"/>
        <end position="797"/>
    </location>
</feature>
<dbReference type="KEGG" id="tva:4774430"/>
<protein>
    <submittedName>
        <fullName evidence="2">Uncharacterized protein</fullName>
    </submittedName>
</protein>
<feature type="region of interest" description="Disordered" evidence="1">
    <location>
        <begin position="547"/>
        <end position="739"/>
    </location>
</feature>
<keyword evidence="3" id="KW-1185">Reference proteome</keyword>
<evidence type="ECO:0000313" key="3">
    <source>
        <dbReference type="Proteomes" id="UP000001542"/>
    </source>
</evidence>
<dbReference type="GO" id="GO:0005730">
    <property type="term" value="C:nucleolus"/>
    <property type="evidence" value="ECO:0000318"/>
    <property type="project" value="GO_Central"/>
</dbReference>
<dbReference type="SUPFAM" id="SSF48350">
    <property type="entry name" value="GTPase activation domain, GAP"/>
    <property type="match status" value="1"/>
</dbReference>